<dbReference type="Pfam" id="PF06580">
    <property type="entry name" value="His_kinase"/>
    <property type="match status" value="1"/>
</dbReference>
<dbReference type="SUPFAM" id="SSF55874">
    <property type="entry name" value="ATPase domain of HSP90 chaperone/DNA topoisomerase II/histidine kinase"/>
    <property type="match status" value="1"/>
</dbReference>
<keyword evidence="5" id="KW-1185">Reference proteome</keyword>
<feature type="chain" id="PRO_5046362213" evidence="2">
    <location>
        <begin position="23"/>
        <end position="1014"/>
    </location>
</feature>
<dbReference type="RefSeq" id="WP_176029933.1">
    <property type="nucleotide sequence ID" value="NZ_JBHSJV010000001.1"/>
</dbReference>
<dbReference type="InterPro" id="IPR010559">
    <property type="entry name" value="Sig_transdc_His_kin_internal"/>
</dbReference>
<dbReference type="InterPro" id="IPR013783">
    <property type="entry name" value="Ig-like_fold"/>
</dbReference>
<sequence>MQSFLYRYVQLLFFFLPLLSTAQNSQLRAYSSEDGLPQSEVFDIIQDDKGYLWIGTQGGGLCRFDGDEIKVWNENQGLPSNYINALLYQADTLFIGTKRGLSLKTKSSFYHVEGPRINKIFTIKNTLYLSSTIGLYTYNKSNGIQKVPLHPKINTSSIKDIVYDGKLYWIATDKGLWKLNSLQQNASIIDLHSPYHFTTARMHQHILYAAVANTGILRINTRGKSYENIWIRHRNIRINQLSFQKENELWMATDNAGIIILDLHNYHIKEKINRRKGLAVSHIKKTFTDTHDNIWIATVGGGFYKYFTNNFIHYNKNNGLKGNRVYAVHHIKNNIWASNSEAGLVQIDSSGVTHFEQHPSLSDVRIKTITHDSKGSLWAGTEGKGILYRRFSYRDSIVIDSSIATLPSIDTIRKKVSTDYVIDKATYKKLPSDWIKVLNAHKNTIWAASYSSGIFKFQFDPDQKKIQELTVFRKKQGIKDLLINDMKTDSLGRVWYSTQNGHLGYILNNNVFHFDSIIKQKTSIRSILFHKGIIYIGTAGKGIWAAKMTDKPYFTQLKGVKKLYSNNIYQIIFDNEGYLWAGSESGVDKISLDKKGAILDVFHYGRNDGFLGIETCLNAATKDDDGNLWFGAIYGLTKYKPSTIEKRSHAPSIYFENIEVSYKSIDSINLNQWVQEEKVLQLTPEQTELSFDYITVDIDHPQDIEYRFKLNNSEWSDWSTDSKQNLAGLAYGPHTFTAQSRNYRWQESNPISFHFFIDSPIYEKVWFQWSMVGLSIFLLLVITASYIRRVKRAGKIERERLELKNHLLSLEQKALRLQMNPHFIFNVLNGIKAMGTRDPERMNTTINTFAVLLRETLYNSRKDYISLDQEIKTIKHYIEIEQLMSSKLFTYEINTDTEHDPEEILIPPMLIQPFVENAIRHGILKAIYPGHLKISFHTSEDFLYCSVLDNGVGIFQSQKSKTSTDHQSMALTVTEERLVSISGKDALKISEIIDDDQTVKGTQIQFKIPLETEY</sequence>
<dbReference type="Proteomes" id="UP001597459">
    <property type="component" value="Unassembled WGS sequence"/>
</dbReference>
<dbReference type="InterPro" id="IPR050640">
    <property type="entry name" value="Bact_2-comp_sensor_kinase"/>
</dbReference>
<dbReference type="Pfam" id="PF07494">
    <property type="entry name" value="Reg_prop"/>
    <property type="match status" value="1"/>
</dbReference>
<accession>A0ABW5NDG6</accession>
<evidence type="ECO:0000256" key="2">
    <source>
        <dbReference type="SAM" id="SignalP"/>
    </source>
</evidence>
<gene>
    <name evidence="4" type="ORF">ACFSTE_19825</name>
</gene>
<protein>
    <submittedName>
        <fullName evidence="4">Two-component regulator propeller domain-containing protein</fullName>
    </submittedName>
</protein>
<evidence type="ECO:0000313" key="4">
    <source>
        <dbReference type="EMBL" id="MFD2593097.1"/>
    </source>
</evidence>
<evidence type="ECO:0000256" key="1">
    <source>
        <dbReference type="SAM" id="Phobius"/>
    </source>
</evidence>
<dbReference type="InterPro" id="IPR036890">
    <property type="entry name" value="HATPase_C_sf"/>
</dbReference>
<dbReference type="Gene3D" id="3.30.565.10">
    <property type="entry name" value="Histidine kinase-like ATPase, C-terminal domain"/>
    <property type="match status" value="1"/>
</dbReference>
<dbReference type="InterPro" id="IPR015943">
    <property type="entry name" value="WD40/YVTN_repeat-like_dom_sf"/>
</dbReference>
<keyword evidence="2" id="KW-0732">Signal</keyword>
<feature type="transmembrane region" description="Helical" evidence="1">
    <location>
        <begin position="766"/>
        <end position="787"/>
    </location>
</feature>
<dbReference type="PANTHER" id="PTHR34220:SF7">
    <property type="entry name" value="SENSOR HISTIDINE KINASE YPDA"/>
    <property type="match status" value="1"/>
</dbReference>
<dbReference type="Gene3D" id="2.130.10.10">
    <property type="entry name" value="YVTN repeat-like/Quinoprotein amine dehydrogenase"/>
    <property type="match status" value="3"/>
</dbReference>
<feature type="domain" description="Signal transduction histidine kinase internal region" evidence="3">
    <location>
        <begin position="811"/>
        <end position="884"/>
    </location>
</feature>
<dbReference type="PANTHER" id="PTHR34220">
    <property type="entry name" value="SENSOR HISTIDINE KINASE YPDA"/>
    <property type="match status" value="1"/>
</dbReference>
<organism evidence="4 5">
    <name type="scientific">Aquimarina hainanensis</name>
    <dbReference type="NCBI Taxonomy" id="1578017"/>
    <lineage>
        <taxon>Bacteria</taxon>
        <taxon>Pseudomonadati</taxon>
        <taxon>Bacteroidota</taxon>
        <taxon>Flavobacteriia</taxon>
        <taxon>Flavobacteriales</taxon>
        <taxon>Flavobacteriaceae</taxon>
        <taxon>Aquimarina</taxon>
    </lineage>
</organism>
<reference evidence="5" key="1">
    <citation type="journal article" date="2019" name="Int. J. Syst. Evol. Microbiol.">
        <title>The Global Catalogue of Microorganisms (GCM) 10K type strain sequencing project: providing services to taxonomists for standard genome sequencing and annotation.</title>
        <authorList>
            <consortium name="The Broad Institute Genomics Platform"/>
            <consortium name="The Broad Institute Genome Sequencing Center for Infectious Disease"/>
            <person name="Wu L."/>
            <person name="Ma J."/>
        </authorList>
    </citation>
    <scope>NUCLEOTIDE SEQUENCE [LARGE SCALE GENOMIC DNA]</scope>
    <source>
        <strain evidence="5">KCTC 42423</strain>
    </source>
</reference>
<name>A0ABW5NDG6_9FLAO</name>
<dbReference type="InterPro" id="IPR011110">
    <property type="entry name" value="Reg_prop"/>
</dbReference>
<dbReference type="EMBL" id="JBHULX010000039">
    <property type="protein sequence ID" value="MFD2593097.1"/>
    <property type="molecule type" value="Genomic_DNA"/>
</dbReference>
<keyword evidence="1" id="KW-1133">Transmembrane helix</keyword>
<keyword evidence="1" id="KW-0812">Transmembrane</keyword>
<proteinExistence type="predicted"/>
<keyword evidence="1" id="KW-0472">Membrane</keyword>
<feature type="signal peptide" evidence="2">
    <location>
        <begin position="1"/>
        <end position="22"/>
    </location>
</feature>
<dbReference type="SUPFAM" id="SSF63829">
    <property type="entry name" value="Calcium-dependent phosphotriesterase"/>
    <property type="match status" value="2"/>
</dbReference>
<evidence type="ECO:0000313" key="5">
    <source>
        <dbReference type="Proteomes" id="UP001597459"/>
    </source>
</evidence>
<dbReference type="Gene3D" id="2.60.40.10">
    <property type="entry name" value="Immunoglobulins"/>
    <property type="match status" value="1"/>
</dbReference>
<comment type="caution">
    <text evidence="4">The sequence shown here is derived from an EMBL/GenBank/DDBJ whole genome shotgun (WGS) entry which is preliminary data.</text>
</comment>
<evidence type="ECO:0000259" key="3">
    <source>
        <dbReference type="Pfam" id="PF06580"/>
    </source>
</evidence>